<feature type="binding site" evidence="6">
    <location>
        <position position="323"/>
    </location>
    <ligand>
        <name>D-dopa</name>
        <dbReference type="ChEBI" id="CHEBI:149689"/>
    </ligand>
</feature>
<proteinExistence type="inferred from homology"/>
<dbReference type="GO" id="GO:0005737">
    <property type="term" value="C:cytoplasm"/>
    <property type="evidence" value="ECO:0007669"/>
    <property type="project" value="TreeGrafter"/>
</dbReference>
<feature type="binding site" evidence="6">
    <location>
        <position position="175"/>
    </location>
    <ligand>
        <name>FAD</name>
        <dbReference type="ChEBI" id="CHEBI:57692"/>
    </ligand>
</feature>
<protein>
    <submittedName>
        <fullName evidence="8">D-amino-acid oxidase</fullName>
    </submittedName>
</protein>
<comment type="cofactor">
    <cofactor evidence="1 6">
        <name>FAD</name>
        <dbReference type="ChEBI" id="CHEBI:57692"/>
    </cofactor>
</comment>
<reference evidence="8" key="2">
    <citation type="journal article" date="2023" name="IMA Fungus">
        <title>Comparative genomic study of the Penicillium genus elucidates a diverse pangenome and 15 lateral gene transfer events.</title>
        <authorList>
            <person name="Petersen C."/>
            <person name="Sorensen T."/>
            <person name="Nielsen M.R."/>
            <person name="Sondergaard T.E."/>
            <person name="Sorensen J.L."/>
            <person name="Fitzpatrick D.A."/>
            <person name="Frisvad J.C."/>
            <person name="Nielsen K.L."/>
        </authorList>
    </citation>
    <scope>NUCLEOTIDE SEQUENCE</scope>
    <source>
        <strain evidence="8">IBT 16849</strain>
    </source>
</reference>
<evidence type="ECO:0000256" key="5">
    <source>
        <dbReference type="ARBA" id="ARBA00023002"/>
    </source>
</evidence>
<comment type="caution">
    <text evidence="8">The sequence shown here is derived from an EMBL/GenBank/DDBJ whole genome shotgun (WGS) entry which is preliminary data.</text>
</comment>
<evidence type="ECO:0000313" key="9">
    <source>
        <dbReference type="Proteomes" id="UP001150879"/>
    </source>
</evidence>
<dbReference type="GO" id="GO:0003884">
    <property type="term" value="F:D-amino-acid oxidase activity"/>
    <property type="evidence" value="ECO:0007669"/>
    <property type="project" value="InterPro"/>
</dbReference>
<feature type="binding site" evidence="6">
    <location>
        <position position="238"/>
    </location>
    <ligand>
        <name>D-dopa</name>
        <dbReference type="ChEBI" id="CHEBI:149689"/>
    </ligand>
</feature>
<dbReference type="GO" id="GO:0071949">
    <property type="term" value="F:FAD binding"/>
    <property type="evidence" value="ECO:0007669"/>
    <property type="project" value="InterPro"/>
</dbReference>
<keyword evidence="5" id="KW-0560">Oxidoreductase</keyword>
<dbReference type="InterPro" id="IPR023209">
    <property type="entry name" value="DAO"/>
</dbReference>
<feature type="binding site" evidence="6">
    <location>
        <position position="350"/>
    </location>
    <ligand>
        <name>D-dopa</name>
        <dbReference type="ChEBI" id="CHEBI:149689"/>
    </ligand>
</feature>
<sequence>MGECGEFDTNEVPFSQRPIVILGAGIIGCSTARQLLLNGFPVVLVGEYLPGDQNIYYASAWAGAAWHAAGGITPDQRYLQAVTHRVLLKMAQDGPEAGVSIVNAREYLEQKPAPDSAIWGKTVVSKFREMSPGEYSPNFNCAWAYETLVTDPTRHMPYLRKQVESLGGHFIRQRVESLQELYEMFPESRIFINASGWGSKNLRDVQDDKCFPERGQNVFLATDQCDTLYFRNGKEYTYVIPRPLSKGVVLGGVKQQGTLYGISKSSKFSKSPHNSGSKLTIFRSPEVDMDIARDEIARAHRLAPEIVPEHPSADKVSYIIGIRPSRKGGFRLDSERKGSRVILSAYGFGGGGYAFSYGIADALVKMVETVERENVIL</sequence>
<evidence type="ECO:0000256" key="6">
    <source>
        <dbReference type="PIRSR" id="PIRSR000189-1"/>
    </source>
</evidence>
<dbReference type="GO" id="GO:0019478">
    <property type="term" value="P:D-amino acid catabolic process"/>
    <property type="evidence" value="ECO:0007669"/>
    <property type="project" value="TreeGrafter"/>
</dbReference>
<dbReference type="OrthoDB" id="2015447at2759"/>
<dbReference type="SUPFAM" id="SSF51971">
    <property type="entry name" value="Nucleotide-binding domain"/>
    <property type="match status" value="1"/>
</dbReference>
<dbReference type="PANTHER" id="PTHR11530">
    <property type="entry name" value="D-AMINO ACID OXIDASE"/>
    <property type="match status" value="1"/>
</dbReference>
<evidence type="ECO:0000256" key="4">
    <source>
        <dbReference type="ARBA" id="ARBA00022827"/>
    </source>
</evidence>
<feature type="domain" description="FAD dependent oxidoreductase" evidence="7">
    <location>
        <begin position="19"/>
        <end position="365"/>
    </location>
</feature>
<evidence type="ECO:0000313" key="8">
    <source>
        <dbReference type="EMBL" id="KAJ5205139.1"/>
    </source>
</evidence>
<keyword evidence="4 6" id="KW-0274">FAD</keyword>
<reference evidence="8" key="1">
    <citation type="submission" date="2022-11" db="EMBL/GenBank/DDBJ databases">
        <authorList>
            <person name="Petersen C."/>
        </authorList>
    </citation>
    <scope>NUCLEOTIDE SEQUENCE</scope>
    <source>
        <strain evidence="8">IBT 16849</strain>
    </source>
</reference>
<comment type="similarity">
    <text evidence="2">Belongs to the DAMOX/DASOX family.</text>
</comment>
<evidence type="ECO:0000256" key="3">
    <source>
        <dbReference type="ARBA" id="ARBA00022630"/>
    </source>
</evidence>
<dbReference type="AlphaFoldDB" id="A0A9W9MPI6"/>
<accession>A0A9W9MPI6</accession>
<dbReference type="PANTHER" id="PTHR11530:SF29">
    <property type="entry name" value="FAD DEPENDENT OXIDOREDUCTASE SUPERFAMILY (AFU_ORTHOLOGUE AFUA_6G10230)"/>
    <property type="match status" value="1"/>
</dbReference>
<evidence type="ECO:0000259" key="7">
    <source>
        <dbReference type="Pfam" id="PF01266"/>
    </source>
</evidence>
<keyword evidence="9" id="KW-1185">Reference proteome</keyword>
<keyword evidence="3" id="KW-0285">Flavoprotein</keyword>
<dbReference type="Gene3D" id="3.40.50.720">
    <property type="entry name" value="NAD(P)-binding Rossmann-like Domain"/>
    <property type="match status" value="1"/>
</dbReference>
<dbReference type="PIRSF" id="PIRSF000189">
    <property type="entry name" value="D-aa_oxidase"/>
    <property type="match status" value="1"/>
</dbReference>
<dbReference type="Gene3D" id="3.30.9.10">
    <property type="entry name" value="D-Amino Acid Oxidase, subunit A, domain 2"/>
    <property type="match status" value="1"/>
</dbReference>
<organism evidence="8 9">
    <name type="scientific">Penicillium cf. griseofulvum</name>
    <dbReference type="NCBI Taxonomy" id="2972120"/>
    <lineage>
        <taxon>Eukaryota</taxon>
        <taxon>Fungi</taxon>
        <taxon>Dikarya</taxon>
        <taxon>Ascomycota</taxon>
        <taxon>Pezizomycotina</taxon>
        <taxon>Eurotiomycetes</taxon>
        <taxon>Eurotiomycetidae</taxon>
        <taxon>Eurotiales</taxon>
        <taxon>Aspergillaceae</taxon>
        <taxon>Penicillium</taxon>
    </lineage>
</organism>
<name>A0A9W9MPI6_9EURO</name>
<dbReference type="Proteomes" id="UP001150879">
    <property type="component" value="Unassembled WGS sequence"/>
</dbReference>
<dbReference type="Pfam" id="PF01266">
    <property type="entry name" value="DAO"/>
    <property type="match status" value="1"/>
</dbReference>
<evidence type="ECO:0000256" key="1">
    <source>
        <dbReference type="ARBA" id="ARBA00001974"/>
    </source>
</evidence>
<dbReference type="InterPro" id="IPR006076">
    <property type="entry name" value="FAD-dep_OxRdtase"/>
</dbReference>
<gene>
    <name evidence="8" type="ORF">N7472_001587</name>
</gene>
<evidence type="ECO:0000256" key="2">
    <source>
        <dbReference type="ARBA" id="ARBA00006730"/>
    </source>
</evidence>
<dbReference type="EMBL" id="JAPQKP010000002">
    <property type="protein sequence ID" value="KAJ5205139.1"/>
    <property type="molecule type" value="Genomic_DNA"/>
</dbReference>